<dbReference type="PROSITE" id="PS51750">
    <property type="entry name" value="BRO_N"/>
    <property type="match status" value="1"/>
</dbReference>
<dbReference type="InterPro" id="IPR003497">
    <property type="entry name" value="BRO_N_domain"/>
</dbReference>
<accession>A0A0D6DXP9</accession>
<dbReference type="AlphaFoldDB" id="A0A0D6DXP9"/>
<dbReference type="KEGG" id="lpk:LACPI_1511"/>
<dbReference type="PANTHER" id="PTHR36180:SF2">
    <property type="entry name" value="BRO FAMILY PROTEIN"/>
    <property type="match status" value="1"/>
</dbReference>
<evidence type="ECO:0000259" key="1">
    <source>
        <dbReference type="PROSITE" id="PS51750"/>
    </source>
</evidence>
<reference evidence="3" key="1">
    <citation type="submission" date="2015-01" db="EMBL/GenBank/DDBJ databases">
        <authorList>
            <person name="Andreevskaya M."/>
        </authorList>
    </citation>
    <scope>NUCLEOTIDE SEQUENCE [LARGE SCALE GENOMIC DNA]</scope>
    <source>
        <strain evidence="3">MKFS47</strain>
    </source>
</reference>
<proteinExistence type="predicted"/>
<sequence>MKKELWNGHKIRFVEIKNEWWAVAKDIADALDYAETRNMINLIPDKYTSSCKLDDKDQRRNYIIISEFGIYKAIFGSKKKEANEFQEWVFEVIKQLRQSLEIEGFKMFRMFDKNHQKVAMGNLSAAISDPNKKDFIKANTIANKAVSNLYGYKKMIKKENMTPDMIVSREIILDETVQLMSFKEKYKLKFSISEKVYDRSGETKTA</sequence>
<feature type="domain" description="Bro-N" evidence="1">
    <location>
        <begin position="2"/>
        <end position="100"/>
    </location>
</feature>
<dbReference type="PANTHER" id="PTHR36180">
    <property type="entry name" value="DNA-BINDING PROTEIN-RELATED-RELATED"/>
    <property type="match status" value="1"/>
</dbReference>
<gene>
    <name evidence="2" type="ORF">LACPI_1511</name>
</gene>
<dbReference type="Pfam" id="PF02498">
    <property type="entry name" value="Bro-N"/>
    <property type="match status" value="1"/>
</dbReference>
<dbReference type="SMART" id="SM01040">
    <property type="entry name" value="Bro-N"/>
    <property type="match status" value="1"/>
</dbReference>
<dbReference type="EMBL" id="LN774769">
    <property type="protein sequence ID" value="CEN28711.1"/>
    <property type="molecule type" value="Genomic_DNA"/>
</dbReference>
<organism evidence="2 3">
    <name type="scientific">Pseudolactococcus piscium MKFS47</name>
    <dbReference type="NCBI Taxonomy" id="297352"/>
    <lineage>
        <taxon>Bacteria</taxon>
        <taxon>Bacillati</taxon>
        <taxon>Bacillota</taxon>
        <taxon>Bacilli</taxon>
        <taxon>Lactobacillales</taxon>
        <taxon>Streptococcaceae</taxon>
        <taxon>Pseudolactococcus</taxon>
    </lineage>
</organism>
<evidence type="ECO:0000313" key="2">
    <source>
        <dbReference type="EMBL" id="CEN28711.1"/>
    </source>
</evidence>
<dbReference type="RefSeq" id="WP_047915788.1">
    <property type="nucleotide sequence ID" value="NZ_LN774769.1"/>
</dbReference>
<name>A0A0D6DXP9_9LACT</name>
<protein>
    <submittedName>
        <fullName evidence="2">Prophage BRO domain protein</fullName>
    </submittedName>
</protein>
<dbReference type="Proteomes" id="UP000033166">
    <property type="component" value="Chromosome I"/>
</dbReference>
<evidence type="ECO:0000313" key="3">
    <source>
        <dbReference type="Proteomes" id="UP000033166"/>
    </source>
</evidence>
<dbReference type="HOGENOM" id="CLU_114034_0_0_9"/>